<evidence type="ECO:0000313" key="4">
    <source>
        <dbReference type="Proteomes" id="UP000008120"/>
    </source>
</evidence>
<dbReference type="SUPFAM" id="SSF81301">
    <property type="entry name" value="Nucleotidyltransferase"/>
    <property type="match status" value="1"/>
</dbReference>
<evidence type="ECO:0000259" key="1">
    <source>
        <dbReference type="Pfam" id="PF01909"/>
    </source>
</evidence>
<dbReference type="PANTHER" id="PTHR43449">
    <property type="entry name" value="NUCLEOTIDYLTRANSFERASE"/>
    <property type="match status" value="1"/>
</dbReference>
<dbReference type="Pfam" id="PF01909">
    <property type="entry name" value="NTP_transf_2"/>
    <property type="match status" value="1"/>
</dbReference>
<evidence type="ECO:0000313" key="2">
    <source>
        <dbReference type="EMBL" id="BAJ47830.1"/>
    </source>
</evidence>
<evidence type="ECO:0000313" key="3">
    <source>
        <dbReference type="EMBL" id="BAJ50668.1"/>
    </source>
</evidence>
<dbReference type="KEGG" id="csu:CSUB_C0810"/>
<name>E6N6B1_CALS0</name>
<reference evidence="2 4" key="2">
    <citation type="journal article" date="2011" name="Nucleic Acids Res.">
        <title>Insights into the evolution of Archaea and eukaryotic protein modifier systems revealed by the genome of a novel archaeal group.</title>
        <authorList>
            <person name="Nunoura T."/>
            <person name="Takaki Y."/>
            <person name="Kakuta J."/>
            <person name="Nishi S."/>
            <person name="Sugahara J."/>
            <person name="Kazama H."/>
            <person name="Chee G."/>
            <person name="Hattori M."/>
            <person name="Kanai A."/>
            <person name="Atomi H."/>
            <person name="Takai K."/>
            <person name="Takami H."/>
        </authorList>
    </citation>
    <scope>NUCLEOTIDE SEQUENCE [LARGE SCALE GENOMIC DNA]</scope>
</reference>
<protein>
    <submittedName>
        <fullName evidence="2">DNA polymerase beta subunit</fullName>
    </submittedName>
</protein>
<gene>
    <name evidence="3" type="ORF">CSUB_C0810</name>
    <name evidence="2" type="ORF">HGMM_F52H05C40</name>
</gene>
<dbReference type="CDD" id="cd05403">
    <property type="entry name" value="NT_KNTase_like"/>
    <property type="match status" value="1"/>
</dbReference>
<proteinExistence type="predicted"/>
<sequence>MIELARSWVSSLGFEVSAFLVGSYARGDFNLWSDVDIVLVSDVFSGNPLKRLENLDPPPGFQVIPLTVSEFRRLVEKRNPLAMEALEHGVVLRDDLRIRGGV</sequence>
<dbReference type="EMBL" id="AP011847">
    <property type="protein sequence ID" value="BAJ47830.1"/>
    <property type="molecule type" value="Genomic_DNA"/>
</dbReference>
<dbReference type="InterPro" id="IPR043519">
    <property type="entry name" value="NT_sf"/>
</dbReference>
<dbReference type="InterPro" id="IPR002934">
    <property type="entry name" value="Polymerase_NTP_transf_dom"/>
</dbReference>
<dbReference type="Proteomes" id="UP000008120">
    <property type="component" value="Chromosome"/>
</dbReference>
<reference evidence="2 4" key="1">
    <citation type="journal article" date="2005" name="Environ. Microbiol.">
        <title>Genetic and functional properties of uncultivated thermophilic crenarchaeotes from a subsurface gold mine as revealed by analysis of genome fragments.</title>
        <authorList>
            <person name="Nunoura T."/>
            <person name="Hirayama H."/>
            <person name="Takami H."/>
            <person name="Oida H."/>
            <person name="Nishi S."/>
            <person name="Shimamura S."/>
            <person name="Suzuki Y."/>
            <person name="Inagaki F."/>
            <person name="Takai K."/>
            <person name="Nealson K.H."/>
            <person name="Horikoshi K."/>
        </authorList>
    </citation>
    <scope>NUCLEOTIDE SEQUENCE [LARGE SCALE GENOMIC DNA]</scope>
</reference>
<dbReference type="Gene3D" id="3.30.460.10">
    <property type="entry name" value="Beta Polymerase, domain 2"/>
    <property type="match status" value="1"/>
</dbReference>
<organism evidence="2 4">
    <name type="scientific">Caldiarchaeum subterraneum</name>
    <dbReference type="NCBI Taxonomy" id="311458"/>
    <lineage>
        <taxon>Archaea</taxon>
        <taxon>Nitrososphaerota</taxon>
        <taxon>Candidatus Caldarchaeales</taxon>
        <taxon>Candidatus Caldarchaeaceae</taxon>
        <taxon>Candidatus Caldarchaeum</taxon>
    </lineage>
</organism>
<accession>E6N6B1</accession>
<dbReference type="GO" id="GO:0016779">
    <property type="term" value="F:nucleotidyltransferase activity"/>
    <property type="evidence" value="ECO:0007669"/>
    <property type="project" value="InterPro"/>
</dbReference>
<feature type="domain" description="Polymerase nucleotidyl transferase" evidence="1">
    <location>
        <begin position="13"/>
        <end position="53"/>
    </location>
</feature>
<dbReference type="PANTHER" id="PTHR43449:SF1">
    <property type="entry name" value="POLYMERASE BETA NUCLEOTIDYLTRANSFERASE DOMAIN-CONTAINING PROTEIN"/>
    <property type="match status" value="1"/>
</dbReference>
<dbReference type="BioCyc" id="CCAL311458:G131R-823-MONOMER"/>
<dbReference type="AlphaFoldDB" id="E6N6B1"/>
<dbReference type="EMBL" id="BA000048">
    <property type="protein sequence ID" value="BAJ50668.1"/>
    <property type="molecule type" value="Genomic_DNA"/>
</dbReference>
<dbReference type="STRING" id="311458.CSUB_C0810"/>